<comment type="caution">
    <text evidence="1">The sequence shown here is derived from an EMBL/GenBank/DDBJ whole genome shotgun (WGS) entry which is preliminary data.</text>
</comment>
<name>A0ACB7XF09_9ERIC</name>
<sequence>MGYPFGSTEFRHPKLLLRLLVFIRNLISSLGVSNFLDPQTPSPTQPNHLPDPDPRPVPVDQIRDPLLPVMKFSDLAVDPPETCTVCLYDFDSGDEVQQLTNCRHVFHRSCLDPWMDCKKYSLQHVTHMIINK</sequence>
<dbReference type="EMBL" id="CM037160">
    <property type="protein sequence ID" value="KAH7839349.1"/>
    <property type="molecule type" value="Genomic_DNA"/>
</dbReference>
<proteinExistence type="predicted"/>
<accession>A0ACB7XF09</accession>
<protein>
    <submittedName>
        <fullName evidence="1">Uncharacterized protein</fullName>
    </submittedName>
</protein>
<organism evidence="1 2">
    <name type="scientific">Vaccinium darrowii</name>
    <dbReference type="NCBI Taxonomy" id="229202"/>
    <lineage>
        <taxon>Eukaryota</taxon>
        <taxon>Viridiplantae</taxon>
        <taxon>Streptophyta</taxon>
        <taxon>Embryophyta</taxon>
        <taxon>Tracheophyta</taxon>
        <taxon>Spermatophyta</taxon>
        <taxon>Magnoliopsida</taxon>
        <taxon>eudicotyledons</taxon>
        <taxon>Gunneridae</taxon>
        <taxon>Pentapetalae</taxon>
        <taxon>asterids</taxon>
        <taxon>Ericales</taxon>
        <taxon>Ericaceae</taxon>
        <taxon>Vaccinioideae</taxon>
        <taxon>Vaccinieae</taxon>
        <taxon>Vaccinium</taxon>
    </lineage>
</organism>
<evidence type="ECO:0000313" key="1">
    <source>
        <dbReference type="EMBL" id="KAH7839349.1"/>
    </source>
</evidence>
<evidence type="ECO:0000313" key="2">
    <source>
        <dbReference type="Proteomes" id="UP000828048"/>
    </source>
</evidence>
<keyword evidence="2" id="KW-1185">Reference proteome</keyword>
<gene>
    <name evidence="1" type="ORF">Vadar_003048</name>
</gene>
<reference evidence="1 2" key="1">
    <citation type="journal article" date="2021" name="Hortic Res">
        <title>High-quality reference genome and annotation aids understanding of berry development for evergreen blueberry (Vaccinium darrowii).</title>
        <authorList>
            <person name="Yu J."/>
            <person name="Hulse-Kemp A.M."/>
            <person name="Babiker E."/>
            <person name="Staton M."/>
        </authorList>
    </citation>
    <scope>NUCLEOTIDE SEQUENCE [LARGE SCALE GENOMIC DNA]</scope>
    <source>
        <strain evidence="2">cv. NJ 8807/NJ 8810</strain>
        <tissue evidence="1">Young leaf</tissue>
    </source>
</reference>
<dbReference type="Proteomes" id="UP000828048">
    <property type="component" value="Chromosome 10"/>
</dbReference>